<reference evidence="4" key="1">
    <citation type="submission" date="2016-10" db="EMBL/GenBank/DDBJ databases">
        <authorList>
            <person name="Varghese N."/>
            <person name="Submissions S."/>
        </authorList>
    </citation>
    <scope>NUCLEOTIDE SEQUENCE [LARGE SCALE GENOMIC DNA]</scope>
    <source>
        <strain evidence="4">DSM 21743</strain>
    </source>
</reference>
<dbReference type="GO" id="GO:0004557">
    <property type="term" value="F:alpha-galactosidase activity"/>
    <property type="evidence" value="ECO:0007669"/>
    <property type="project" value="InterPro"/>
</dbReference>
<dbReference type="SUPFAM" id="SSF51445">
    <property type="entry name" value="(Trans)glycosidases"/>
    <property type="match status" value="1"/>
</dbReference>
<dbReference type="EMBL" id="LT629799">
    <property type="protein sequence ID" value="SDU91837.1"/>
    <property type="molecule type" value="Genomic_DNA"/>
</dbReference>
<protein>
    <submittedName>
        <fullName evidence="3">Alpha-galactosidase</fullName>
    </submittedName>
</protein>
<dbReference type="CDD" id="cd14791">
    <property type="entry name" value="GH36"/>
    <property type="match status" value="1"/>
</dbReference>
<dbReference type="InterPro" id="IPR017853">
    <property type="entry name" value="GH"/>
</dbReference>
<gene>
    <name evidence="3" type="ORF">SAMN04488544_1954</name>
</gene>
<dbReference type="InterPro" id="IPR002252">
    <property type="entry name" value="Glyco_hydro_36"/>
</dbReference>
<dbReference type="InterPro" id="IPR050985">
    <property type="entry name" value="Alpha-glycosidase_related"/>
</dbReference>
<dbReference type="InterPro" id="IPR038417">
    <property type="entry name" value="Alpga-gal_N_sf"/>
</dbReference>
<dbReference type="GO" id="GO:0016052">
    <property type="term" value="P:carbohydrate catabolic process"/>
    <property type="evidence" value="ECO:0007669"/>
    <property type="project" value="InterPro"/>
</dbReference>
<dbReference type="InterPro" id="IPR013785">
    <property type="entry name" value="Aldolase_TIM"/>
</dbReference>
<dbReference type="AlphaFoldDB" id="A0A1H2MF04"/>
<evidence type="ECO:0000313" key="4">
    <source>
        <dbReference type="Proteomes" id="UP000198825"/>
    </source>
</evidence>
<dbReference type="Pfam" id="PF02065">
    <property type="entry name" value="Melibiase"/>
    <property type="match status" value="1"/>
</dbReference>
<dbReference type="Gene3D" id="3.20.20.70">
    <property type="entry name" value="Aldolase class I"/>
    <property type="match status" value="1"/>
</dbReference>
<organism evidence="3 4">
    <name type="scientific">Microlunatus sagamiharensis</name>
    <dbReference type="NCBI Taxonomy" id="546874"/>
    <lineage>
        <taxon>Bacteria</taxon>
        <taxon>Bacillati</taxon>
        <taxon>Actinomycetota</taxon>
        <taxon>Actinomycetes</taxon>
        <taxon>Propionibacteriales</taxon>
        <taxon>Propionibacteriaceae</taxon>
        <taxon>Microlunatus</taxon>
    </lineage>
</organism>
<accession>A0A1H2MF04</accession>
<keyword evidence="1" id="KW-0378">Hydrolase</keyword>
<dbReference type="PANTHER" id="PTHR43053:SF3">
    <property type="entry name" value="ALPHA-GALACTOSIDASE C-RELATED"/>
    <property type="match status" value="1"/>
</dbReference>
<dbReference type="PANTHER" id="PTHR43053">
    <property type="entry name" value="GLYCOSIDASE FAMILY 31"/>
    <property type="match status" value="1"/>
</dbReference>
<keyword evidence="2" id="KW-0326">Glycosidase</keyword>
<dbReference type="Gene3D" id="2.70.98.60">
    <property type="entry name" value="alpha-galactosidase from lactobacil brevis"/>
    <property type="match status" value="1"/>
</dbReference>
<evidence type="ECO:0000313" key="3">
    <source>
        <dbReference type="EMBL" id="SDU91837.1"/>
    </source>
</evidence>
<evidence type="ECO:0000256" key="2">
    <source>
        <dbReference type="ARBA" id="ARBA00023295"/>
    </source>
</evidence>
<dbReference type="RefSeq" id="WP_231918583.1">
    <property type="nucleotide sequence ID" value="NZ_LT629799.1"/>
</dbReference>
<keyword evidence="4" id="KW-1185">Reference proteome</keyword>
<dbReference type="Proteomes" id="UP000198825">
    <property type="component" value="Chromosome I"/>
</dbReference>
<dbReference type="STRING" id="546874.SAMN04488544_1954"/>
<sequence length="729" mass="78266">MVTIEWNTPRLSLRLLAEGGPVRLVDVTPGQEFADAFDPATYVRAHQPLVEVLTPAWGLDPSSNGGRHSGTHVGGGLRHVGHERSVEGGTEVLVVEQADPDSGLTTRTRFEVLPGAAAARTWTTVGVAPGREPVVLWAVTSLATGALVSDAVADLDVWRADCGWSAENRWSARPLQAPGLARTRPGAPGETIRGCVSASATSTWSSATHLPVGALQDRRSGRTLAWQVEHNGAWLWEVGERAGASNGLVGGAVGSEEAAGPPSLEGRVDGAYVAVLGPTDALHHWSVTVTEDRTSTTVPAAFTVGESFDDAFGRLAGHRRAARRDHPQNATLPVVFNDYMDTLEGDPTEAKLLPLIDAAAAVGCEYFCIDAGWYDDTDGWWSSVGDWEPSTARFPRGLGFVLDHIRSRGMVPGLWVEPEVVGVTSRAAETLPATAFLQRGGVRVRERSRYLLDLRSPEARAHVDAAVDRLVAELGIGYFKFDDNVTPGPGTDLDAESVGDGLLGHNRALLGWLDGVLDRHPDLVVENCGSGALRSDFAMLSRLALQSTSDQQDPLLYPAIAASSLVHVLPEQAAHWAYPQAGMDDETIAFTMCTGLAGRLYQSGLLDRMNDAQLALVADGVRVHKQTRHALARAIPRFPTELPTWDDAWVTVALDAGEDTYLFLWRQAHAEGSVNLDLPHLAGADLEVAQLYPPEDRFPTWQHVRTDAGLAVTSGPVGASARMLRLTRR</sequence>
<name>A0A1H2MF04_9ACTN</name>
<dbReference type="PRINTS" id="PR00743">
    <property type="entry name" value="GLHYDRLASE36"/>
</dbReference>
<proteinExistence type="predicted"/>
<evidence type="ECO:0000256" key="1">
    <source>
        <dbReference type="ARBA" id="ARBA00022801"/>
    </source>
</evidence>